<keyword evidence="3" id="KW-1185">Reference proteome</keyword>
<feature type="chain" id="PRO_5037617992" evidence="2">
    <location>
        <begin position="22"/>
        <end position="205"/>
    </location>
</feature>
<sequence>MRGRAFLLVVILCFSSKVADAQEDPDYYEETTTEVQLVTCKIRESELPFHPNVYECQPTEKCCVNEGAPSCCGTDVKSSAIVEQAIMWGCLIGILLIVGIFAFCYFNDNYCCDPDPDNDGGTYCCCIPASSRYKKRVKMNEYMFPDEALRNKVDDPIFGPAGTANDVPQYASVDAETLKRLQAGKGGAMYFSNDAFAPGPSYTKA</sequence>
<keyword evidence="2" id="KW-0732">Signal</keyword>
<feature type="signal peptide" evidence="2">
    <location>
        <begin position="1"/>
        <end position="21"/>
    </location>
</feature>
<keyword evidence="1" id="KW-0472">Membrane</keyword>
<reference evidence="4" key="1">
    <citation type="submission" date="2022-11" db="UniProtKB">
        <authorList>
            <consortium name="WormBaseParasite"/>
        </authorList>
    </citation>
    <scope>IDENTIFICATION</scope>
</reference>
<protein>
    <submittedName>
        <fullName evidence="4">Uncharacterized protein</fullName>
    </submittedName>
</protein>
<dbReference type="WBParaSite" id="PSAMB.scaffold358size54778.g5069.t1">
    <property type="protein sequence ID" value="PSAMB.scaffold358size54778.g5069.t1"/>
    <property type="gene ID" value="PSAMB.scaffold358size54778.g5069"/>
</dbReference>
<evidence type="ECO:0000313" key="4">
    <source>
        <dbReference type="WBParaSite" id="PSAMB.scaffold358size54778.g5069.t1"/>
    </source>
</evidence>
<feature type="transmembrane region" description="Helical" evidence="1">
    <location>
        <begin position="85"/>
        <end position="106"/>
    </location>
</feature>
<accession>A0A914WAW0</accession>
<proteinExistence type="predicted"/>
<name>A0A914WAW0_9BILA</name>
<keyword evidence="1" id="KW-0812">Transmembrane</keyword>
<dbReference type="AlphaFoldDB" id="A0A914WAW0"/>
<evidence type="ECO:0000256" key="1">
    <source>
        <dbReference type="SAM" id="Phobius"/>
    </source>
</evidence>
<keyword evidence="1" id="KW-1133">Transmembrane helix</keyword>
<evidence type="ECO:0000313" key="3">
    <source>
        <dbReference type="Proteomes" id="UP000887566"/>
    </source>
</evidence>
<organism evidence="3 4">
    <name type="scientific">Plectus sambesii</name>
    <dbReference type="NCBI Taxonomy" id="2011161"/>
    <lineage>
        <taxon>Eukaryota</taxon>
        <taxon>Metazoa</taxon>
        <taxon>Ecdysozoa</taxon>
        <taxon>Nematoda</taxon>
        <taxon>Chromadorea</taxon>
        <taxon>Plectida</taxon>
        <taxon>Plectina</taxon>
        <taxon>Plectoidea</taxon>
        <taxon>Plectidae</taxon>
        <taxon>Plectus</taxon>
    </lineage>
</organism>
<dbReference type="Proteomes" id="UP000887566">
    <property type="component" value="Unplaced"/>
</dbReference>
<evidence type="ECO:0000256" key="2">
    <source>
        <dbReference type="SAM" id="SignalP"/>
    </source>
</evidence>